<feature type="chain" id="PRO_5034698646" evidence="14">
    <location>
        <begin position="33"/>
        <end position="714"/>
    </location>
</feature>
<dbReference type="CDD" id="cd14066">
    <property type="entry name" value="STKc_IRAK"/>
    <property type="match status" value="1"/>
</dbReference>
<dbReference type="PROSITE" id="PS50011">
    <property type="entry name" value="PROTEIN_KINASE_DOM"/>
    <property type="match status" value="1"/>
</dbReference>
<evidence type="ECO:0000256" key="3">
    <source>
        <dbReference type="ARBA" id="ARBA00022679"/>
    </source>
</evidence>
<evidence type="ECO:0000256" key="1">
    <source>
        <dbReference type="ARBA" id="ARBA00004479"/>
    </source>
</evidence>
<feature type="domain" description="Protein kinase" evidence="15">
    <location>
        <begin position="402"/>
        <end position="687"/>
    </location>
</feature>
<dbReference type="InterPro" id="IPR000719">
    <property type="entry name" value="Prot_kinase_dom"/>
</dbReference>
<dbReference type="OrthoDB" id="544400at2759"/>
<evidence type="ECO:0000256" key="10">
    <source>
        <dbReference type="ARBA" id="ARBA00023136"/>
    </source>
</evidence>
<dbReference type="FunFam" id="1.10.510.10:FF:000590">
    <property type="entry name" value="PR5-like receptor kinase"/>
    <property type="match status" value="1"/>
</dbReference>
<keyword evidence="9 13" id="KW-1133">Transmembrane helix</keyword>
<dbReference type="SMART" id="SM00220">
    <property type="entry name" value="S_TKc"/>
    <property type="match status" value="1"/>
</dbReference>
<keyword evidence="16" id="KW-1185">Reference proteome</keyword>
<dbReference type="PANTHER" id="PTHR27009">
    <property type="entry name" value="RUST RESISTANCE KINASE LR10-RELATED"/>
    <property type="match status" value="1"/>
</dbReference>
<keyword evidence="10 13" id="KW-0472">Membrane</keyword>
<dbReference type="GO" id="GO:0004674">
    <property type="term" value="F:protein serine/threonine kinase activity"/>
    <property type="evidence" value="ECO:0007669"/>
    <property type="project" value="UniProtKB-KW"/>
</dbReference>
<evidence type="ECO:0000256" key="5">
    <source>
        <dbReference type="ARBA" id="ARBA00022729"/>
    </source>
</evidence>
<reference evidence="17" key="2">
    <citation type="submission" date="2025-08" db="UniProtKB">
        <authorList>
            <consortium name="RefSeq"/>
        </authorList>
    </citation>
    <scope>IDENTIFICATION</scope>
    <source>
        <tissue evidence="17">Young leaves</tissue>
    </source>
</reference>
<evidence type="ECO:0000256" key="6">
    <source>
        <dbReference type="ARBA" id="ARBA00022741"/>
    </source>
</evidence>
<keyword evidence="2" id="KW-0723">Serine/threonine-protein kinase</keyword>
<evidence type="ECO:0000256" key="12">
    <source>
        <dbReference type="PROSITE-ProRule" id="PRU10141"/>
    </source>
</evidence>
<dbReference type="GO" id="GO:0030247">
    <property type="term" value="F:polysaccharide binding"/>
    <property type="evidence" value="ECO:0007669"/>
    <property type="project" value="InterPro"/>
</dbReference>
<dbReference type="InterPro" id="IPR011009">
    <property type="entry name" value="Kinase-like_dom_sf"/>
</dbReference>
<dbReference type="Gene3D" id="1.10.510.10">
    <property type="entry name" value="Transferase(Phosphotransferase) domain 1"/>
    <property type="match status" value="1"/>
</dbReference>
<gene>
    <name evidence="17" type="primary">LOC113856183</name>
</gene>
<feature type="signal peptide" evidence="14">
    <location>
        <begin position="1"/>
        <end position="32"/>
    </location>
</feature>
<sequence>MWTRKFFSSRTKVLLLWVFQIMLTLPQHKCEANNPQTCAPSSCGKISNIRHPFRLKGDPTTCGDPRYELACENNIAVLPLFAGKYYVQAIHYSNFTIRVVDPAVHEANCSSVPRFFLSASNFTDFYNRSSAYSTTPYQATRDTSQGSSILFQHIIYLNCRNPVKDHRYVDTAPCVNWGSKGHAYAIVGDILPMDLKVGCQVKMAAATSVFGFDPLSYFDDYDLRGQNFSYAEIHRMLGFGFEVSWMTVPCEHLCENSSNCYCYFNETSKRPQSYDMSDYCYTPLGFRVRCGIISKQRIFVEDILSGIGKGFLQIRGVKIGPSTEGYVDSKLAIELGRITGRYVLPPCIIIRLILTFIVLFAILIYKWRRRHISMYEIIENFLQGNTLVPIMYSYREIKTMTKGFKYKLGEGGYGSVYKGKLRSGSFVAIKMLGKPKANGQEFISEIATIGRIHHANVVRLIGFCVEGSKRALVYEFMPNGSLDRYISSKEDNISLPCDQMYKISLGVARGIAYLHRGCDMQILHFDIKPHNILLDENFVPKVSDFGLARLYPVDNSIVTLTAARGTIGYMAPELFYQNIGGVSYKVDVYSFGMLLMEMASKRRNLNPHADDSSKLFFPFWIYNQLVEEKDIEIGELTNEEKNNIKKMFKIALWCIQLKPSDRPPMIKVIEMLEGDVESIEMPPKPSLYPNEMIQGDTKTNSDTTISSDVVSLIS</sequence>
<evidence type="ECO:0000313" key="17">
    <source>
        <dbReference type="RefSeq" id="XP_027343703.1"/>
    </source>
</evidence>
<evidence type="ECO:0000256" key="2">
    <source>
        <dbReference type="ARBA" id="ARBA00022527"/>
    </source>
</evidence>
<keyword evidence="3" id="KW-0808">Transferase</keyword>
<dbReference type="GO" id="GO:0005524">
    <property type="term" value="F:ATP binding"/>
    <property type="evidence" value="ECO:0007669"/>
    <property type="project" value="UniProtKB-UniRule"/>
</dbReference>
<evidence type="ECO:0000313" key="16">
    <source>
        <dbReference type="Proteomes" id="UP000694853"/>
    </source>
</evidence>
<evidence type="ECO:0000256" key="4">
    <source>
        <dbReference type="ARBA" id="ARBA00022692"/>
    </source>
</evidence>
<organism evidence="16 17">
    <name type="scientific">Abrus precatorius</name>
    <name type="common">Indian licorice</name>
    <name type="synonym">Glycine abrus</name>
    <dbReference type="NCBI Taxonomy" id="3816"/>
    <lineage>
        <taxon>Eukaryota</taxon>
        <taxon>Viridiplantae</taxon>
        <taxon>Streptophyta</taxon>
        <taxon>Embryophyta</taxon>
        <taxon>Tracheophyta</taxon>
        <taxon>Spermatophyta</taxon>
        <taxon>Magnoliopsida</taxon>
        <taxon>eudicotyledons</taxon>
        <taxon>Gunneridae</taxon>
        <taxon>Pentapetalae</taxon>
        <taxon>rosids</taxon>
        <taxon>fabids</taxon>
        <taxon>Fabales</taxon>
        <taxon>Fabaceae</taxon>
        <taxon>Papilionoideae</taxon>
        <taxon>50 kb inversion clade</taxon>
        <taxon>NPAAA clade</taxon>
        <taxon>indigoferoid/millettioid clade</taxon>
        <taxon>Abreae</taxon>
        <taxon>Abrus</taxon>
    </lineage>
</organism>
<dbReference type="InterPro" id="IPR045874">
    <property type="entry name" value="LRK10/LRL21-25-like"/>
</dbReference>
<evidence type="ECO:0000256" key="13">
    <source>
        <dbReference type="SAM" id="Phobius"/>
    </source>
</evidence>
<feature type="transmembrane region" description="Helical" evidence="13">
    <location>
        <begin position="348"/>
        <end position="365"/>
    </location>
</feature>
<feature type="binding site" evidence="12">
    <location>
        <position position="430"/>
    </location>
    <ligand>
        <name>ATP</name>
        <dbReference type="ChEBI" id="CHEBI:30616"/>
    </ligand>
</feature>
<dbReference type="Pfam" id="PF13947">
    <property type="entry name" value="GUB_WAK_bind"/>
    <property type="match status" value="1"/>
</dbReference>
<dbReference type="SUPFAM" id="SSF56112">
    <property type="entry name" value="Protein kinase-like (PK-like)"/>
    <property type="match status" value="1"/>
</dbReference>
<keyword evidence="8 12" id="KW-0067">ATP-binding</keyword>
<dbReference type="Gene3D" id="3.30.200.20">
    <property type="entry name" value="Phosphorylase Kinase, domain 1"/>
    <property type="match status" value="1"/>
</dbReference>
<accession>A0A8B8KK89</accession>
<evidence type="ECO:0000256" key="7">
    <source>
        <dbReference type="ARBA" id="ARBA00022777"/>
    </source>
</evidence>
<keyword evidence="11" id="KW-0325">Glycoprotein</keyword>
<dbReference type="GO" id="GO:0016020">
    <property type="term" value="C:membrane"/>
    <property type="evidence" value="ECO:0007669"/>
    <property type="project" value="UniProtKB-SubCell"/>
</dbReference>
<name>A0A8B8KK89_ABRPR</name>
<dbReference type="InterPro" id="IPR008271">
    <property type="entry name" value="Ser/Thr_kinase_AS"/>
</dbReference>
<evidence type="ECO:0000259" key="15">
    <source>
        <dbReference type="PROSITE" id="PS50011"/>
    </source>
</evidence>
<dbReference type="AlphaFoldDB" id="A0A8B8KK89"/>
<keyword evidence="4 13" id="KW-0812">Transmembrane</keyword>
<comment type="subcellular location">
    <subcellularLocation>
        <location evidence="1">Membrane</location>
        <topology evidence="1">Single-pass type I membrane protein</topology>
    </subcellularLocation>
</comment>
<dbReference type="PROSITE" id="PS00108">
    <property type="entry name" value="PROTEIN_KINASE_ST"/>
    <property type="match status" value="1"/>
</dbReference>
<proteinExistence type="predicted"/>
<dbReference type="InterPro" id="IPR017441">
    <property type="entry name" value="Protein_kinase_ATP_BS"/>
</dbReference>
<dbReference type="KEGG" id="aprc:113856183"/>
<keyword evidence="5 14" id="KW-0732">Signal</keyword>
<dbReference type="FunFam" id="3.30.200.20:FF:000178">
    <property type="entry name" value="serine/threonine-protein kinase PBS1-like"/>
    <property type="match status" value="1"/>
</dbReference>
<dbReference type="InterPro" id="IPR025287">
    <property type="entry name" value="WAK_GUB"/>
</dbReference>
<dbReference type="RefSeq" id="XP_027343703.1">
    <property type="nucleotide sequence ID" value="XM_027487902.1"/>
</dbReference>
<evidence type="ECO:0000256" key="9">
    <source>
        <dbReference type="ARBA" id="ARBA00022989"/>
    </source>
</evidence>
<evidence type="ECO:0000256" key="14">
    <source>
        <dbReference type="SAM" id="SignalP"/>
    </source>
</evidence>
<reference evidence="16" key="1">
    <citation type="journal article" date="2019" name="Toxins">
        <title>Detection of Abrin-Like and Prepropulchellin-Like Toxin Genes and Transcripts Using Whole Genome Sequencing and Full-Length Transcript Sequencing of Abrus precatorius.</title>
        <authorList>
            <person name="Hovde B.T."/>
            <person name="Daligault H.E."/>
            <person name="Hanschen E.R."/>
            <person name="Kunde Y.A."/>
            <person name="Johnson M.B."/>
            <person name="Starkenburg S.R."/>
            <person name="Johnson S.L."/>
        </authorList>
    </citation>
    <scope>NUCLEOTIDE SEQUENCE [LARGE SCALE GENOMIC DNA]</scope>
</reference>
<dbReference type="Pfam" id="PF00069">
    <property type="entry name" value="Pkinase"/>
    <property type="match status" value="1"/>
</dbReference>
<dbReference type="Proteomes" id="UP000694853">
    <property type="component" value="Unplaced"/>
</dbReference>
<evidence type="ECO:0000256" key="8">
    <source>
        <dbReference type="ARBA" id="ARBA00022840"/>
    </source>
</evidence>
<dbReference type="GeneID" id="113856183"/>
<dbReference type="PROSITE" id="PS00107">
    <property type="entry name" value="PROTEIN_KINASE_ATP"/>
    <property type="match status" value="1"/>
</dbReference>
<keyword evidence="7" id="KW-0418">Kinase</keyword>
<keyword evidence="6 12" id="KW-0547">Nucleotide-binding</keyword>
<evidence type="ECO:0000256" key="11">
    <source>
        <dbReference type="ARBA" id="ARBA00023180"/>
    </source>
</evidence>
<protein>
    <submittedName>
        <fullName evidence="17">LEAF RUST 10 DISEASE-RESISTANCE LOCUS RECEPTOR-LIKE PROTEIN KINASE-like 2.1</fullName>
    </submittedName>
</protein>